<keyword evidence="4" id="KW-1185">Reference proteome</keyword>
<evidence type="ECO:0000313" key="3">
    <source>
        <dbReference type="EMBL" id="VFT97190.1"/>
    </source>
</evidence>
<evidence type="ECO:0000313" key="2">
    <source>
        <dbReference type="EMBL" id="KAF0687802.1"/>
    </source>
</evidence>
<dbReference type="EMBL" id="VJMH01006848">
    <property type="protein sequence ID" value="KAF0687802.1"/>
    <property type="molecule type" value="Genomic_DNA"/>
</dbReference>
<reference evidence="3 4" key="1">
    <citation type="submission" date="2019-03" db="EMBL/GenBank/DDBJ databases">
        <authorList>
            <person name="Gaulin E."/>
            <person name="Dumas B."/>
        </authorList>
    </citation>
    <scope>NUCLEOTIDE SEQUENCE [LARGE SCALE GENOMIC DNA]</scope>
    <source>
        <strain evidence="3">CBS 568.67</strain>
    </source>
</reference>
<accession>A0A485LF30</accession>
<dbReference type="EMBL" id="CAADRA010006873">
    <property type="protein sequence ID" value="VFT97190.1"/>
    <property type="molecule type" value="Genomic_DNA"/>
</dbReference>
<feature type="coiled-coil region" evidence="1">
    <location>
        <begin position="5"/>
        <end position="43"/>
    </location>
</feature>
<dbReference type="AlphaFoldDB" id="A0A485LF30"/>
<evidence type="ECO:0000256" key="1">
    <source>
        <dbReference type="SAM" id="Coils"/>
    </source>
</evidence>
<keyword evidence="1" id="KW-0175">Coiled coil</keyword>
<evidence type="ECO:0000313" key="4">
    <source>
        <dbReference type="Proteomes" id="UP000332933"/>
    </source>
</evidence>
<protein>
    <submittedName>
        <fullName evidence="3">Aste57867_20505 protein</fullName>
    </submittedName>
</protein>
<dbReference type="Proteomes" id="UP000332933">
    <property type="component" value="Unassembled WGS sequence"/>
</dbReference>
<gene>
    <name evidence="3" type="primary">Aste57867_20505</name>
    <name evidence="2" type="ORF">As57867_020439</name>
    <name evidence="3" type="ORF">ASTE57867_20505</name>
</gene>
<name>A0A485LF30_9STRA</name>
<organism evidence="3 4">
    <name type="scientific">Aphanomyces stellatus</name>
    <dbReference type="NCBI Taxonomy" id="120398"/>
    <lineage>
        <taxon>Eukaryota</taxon>
        <taxon>Sar</taxon>
        <taxon>Stramenopiles</taxon>
        <taxon>Oomycota</taxon>
        <taxon>Saprolegniomycetes</taxon>
        <taxon>Saprolegniales</taxon>
        <taxon>Verrucalvaceae</taxon>
        <taxon>Aphanomyces</taxon>
    </lineage>
</organism>
<proteinExistence type="predicted"/>
<sequence>MDTWRSQERARKREYRIKLRQTREDLRAEVAFLERQVARQHDVASPASRDDASPSRHLLAENQCLRTHVAMQRHLVHRLYHWVLSNSRLQHVLVQADGAPWLDSTLLADPTAREMGYRWLTDRVYHLTPTGLPFNGTVDDRMQLNMVRDIDGQAIGMDTVHQSTLLVDCHVVADFMWAGYTRDATSTYLDSSHTDIVFKRSVDAILGTSTLALIRRYDEPRRVVFAMALLKDDECFPLQEGEMRPHGTSWVVLEQVADGVTLLRSRAMYATPLTTHGPLSPTEMAAVFDATPHPSADDVTLARVSTHATRSFQVACDAFVRNVTQTVARPSSETRRN</sequence>
<reference evidence="2" key="2">
    <citation type="submission" date="2019-06" db="EMBL/GenBank/DDBJ databases">
        <title>Genomics analysis of Aphanomyces spp. identifies a new class of oomycete effector associated with host adaptation.</title>
        <authorList>
            <person name="Gaulin E."/>
        </authorList>
    </citation>
    <scope>NUCLEOTIDE SEQUENCE</scope>
    <source>
        <strain evidence="2">CBS 578.67</strain>
    </source>
</reference>